<reference evidence="6" key="1">
    <citation type="submission" date="2021-06" db="EMBL/GenBank/DDBJ databases">
        <authorList>
            <person name="Hodson N. C."/>
            <person name="Mongue J. A."/>
            <person name="Jaron S. K."/>
        </authorList>
    </citation>
    <scope>NUCLEOTIDE SEQUENCE</scope>
</reference>
<evidence type="ECO:0000313" key="6">
    <source>
        <dbReference type="EMBL" id="CAG7833818.1"/>
    </source>
</evidence>
<dbReference type="OrthoDB" id="8191171at2759"/>
<dbReference type="Pfam" id="PF06396">
    <property type="entry name" value="AGTRAP"/>
    <property type="match status" value="1"/>
</dbReference>
<proteinExistence type="predicted"/>
<evidence type="ECO:0000256" key="3">
    <source>
        <dbReference type="ARBA" id="ARBA00022989"/>
    </source>
</evidence>
<feature type="transmembrane region" description="Helical" evidence="5">
    <location>
        <begin position="41"/>
        <end position="58"/>
    </location>
</feature>
<protein>
    <submittedName>
        <fullName evidence="6">Uncharacterized protein</fullName>
    </submittedName>
</protein>
<evidence type="ECO:0000313" key="7">
    <source>
        <dbReference type="Proteomes" id="UP000708208"/>
    </source>
</evidence>
<keyword evidence="4 5" id="KW-0472">Membrane</keyword>
<evidence type="ECO:0000256" key="2">
    <source>
        <dbReference type="ARBA" id="ARBA00022692"/>
    </source>
</evidence>
<evidence type="ECO:0000256" key="4">
    <source>
        <dbReference type="ARBA" id="ARBA00023136"/>
    </source>
</evidence>
<keyword evidence="7" id="KW-1185">Reference proteome</keyword>
<organism evidence="6 7">
    <name type="scientific">Allacma fusca</name>
    <dbReference type="NCBI Taxonomy" id="39272"/>
    <lineage>
        <taxon>Eukaryota</taxon>
        <taxon>Metazoa</taxon>
        <taxon>Ecdysozoa</taxon>
        <taxon>Arthropoda</taxon>
        <taxon>Hexapoda</taxon>
        <taxon>Collembola</taxon>
        <taxon>Symphypleona</taxon>
        <taxon>Sminthuridae</taxon>
        <taxon>Allacma</taxon>
    </lineage>
</organism>
<accession>A0A8J2PK71</accession>
<keyword evidence="2 5" id="KW-0812">Transmembrane</keyword>
<dbReference type="InterPro" id="IPR009436">
    <property type="entry name" value="AGTRAP"/>
</dbReference>
<feature type="transmembrane region" description="Helical" evidence="5">
    <location>
        <begin position="65"/>
        <end position="87"/>
    </location>
</feature>
<dbReference type="AlphaFoldDB" id="A0A8J2PK71"/>
<comment type="subcellular location">
    <subcellularLocation>
        <location evidence="1">Membrane</location>
        <topology evidence="1">Multi-pass membrane protein</topology>
    </subcellularLocation>
</comment>
<evidence type="ECO:0000256" key="5">
    <source>
        <dbReference type="SAM" id="Phobius"/>
    </source>
</evidence>
<feature type="transmembrane region" description="Helical" evidence="5">
    <location>
        <begin position="99"/>
        <end position="123"/>
    </location>
</feature>
<evidence type="ECO:0000256" key="1">
    <source>
        <dbReference type="ARBA" id="ARBA00004141"/>
    </source>
</evidence>
<dbReference type="EMBL" id="CAJVCH010570035">
    <property type="protein sequence ID" value="CAG7833818.1"/>
    <property type="molecule type" value="Genomic_DNA"/>
</dbReference>
<dbReference type="PANTHER" id="PTHR16521">
    <property type="entry name" value="TYPE-1 ANGIOTENSIN II RECEPTOR-ASSOCIATED PROTEIN"/>
    <property type="match status" value="1"/>
</dbReference>
<dbReference type="GO" id="GO:0038166">
    <property type="term" value="P:angiotensin-activated signaling pathway"/>
    <property type="evidence" value="ECO:0007669"/>
    <property type="project" value="InterPro"/>
</dbReference>
<dbReference type="GO" id="GO:0005886">
    <property type="term" value="C:plasma membrane"/>
    <property type="evidence" value="ECO:0007669"/>
    <property type="project" value="TreeGrafter"/>
</dbReference>
<sequence>MPRVEVPRSHGLLKIFFLLHIMLSSWGVFSSEPFTAPVSYVYYNVIYMGAIMTAIMSRHFELEPVLMAIFVNIYVIILECITMFLYWPWESLDSRGRVYFVFSLLNLILRPFTCAVLIALFIARYENGRFSESFTRLFRGPHRRNVRNYMAI</sequence>
<comment type="caution">
    <text evidence="6">The sequence shown here is derived from an EMBL/GenBank/DDBJ whole genome shotgun (WGS) entry which is preliminary data.</text>
</comment>
<feature type="transmembrane region" description="Helical" evidence="5">
    <location>
        <begin position="12"/>
        <end position="29"/>
    </location>
</feature>
<dbReference type="Proteomes" id="UP000708208">
    <property type="component" value="Unassembled WGS sequence"/>
</dbReference>
<dbReference type="PANTHER" id="PTHR16521:SF3">
    <property type="entry name" value="TYPE-1 ANGIOTENSIN II RECEPTOR-ASSOCIATED PROTEIN"/>
    <property type="match status" value="1"/>
</dbReference>
<keyword evidence="3 5" id="KW-1133">Transmembrane helix</keyword>
<gene>
    <name evidence="6" type="ORF">AFUS01_LOCUS43398</name>
</gene>
<name>A0A8J2PK71_9HEXA</name>